<comment type="caution">
    <text evidence="1">The sequence shown here is derived from an EMBL/GenBank/DDBJ whole genome shotgun (WGS) entry which is preliminary data.</text>
</comment>
<accession>A0AAW1VCQ3</accession>
<evidence type="ECO:0000313" key="1">
    <source>
        <dbReference type="EMBL" id="KAK9890148.1"/>
    </source>
</evidence>
<dbReference type="EMBL" id="JARQZJ010000124">
    <property type="protein sequence ID" value="KAK9890148.1"/>
    <property type="molecule type" value="Genomic_DNA"/>
</dbReference>
<sequence length="85" mass="10223">MYLYGNRKLFSENGDLHDYATRSREHLQVPYHRIEAARKGTNYWAIKFYNKLPQEIKTSTSFGRALRHFWLTGAFYSIQELLSYR</sequence>
<proteinExistence type="predicted"/>
<protein>
    <submittedName>
        <fullName evidence="1">Uncharacterized protein</fullName>
    </submittedName>
</protein>
<gene>
    <name evidence="1" type="ORF">WA026_008954</name>
</gene>
<organism evidence="1 2">
    <name type="scientific">Henosepilachna vigintioctopunctata</name>
    <dbReference type="NCBI Taxonomy" id="420089"/>
    <lineage>
        <taxon>Eukaryota</taxon>
        <taxon>Metazoa</taxon>
        <taxon>Ecdysozoa</taxon>
        <taxon>Arthropoda</taxon>
        <taxon>Hexapoda</taxon>
        <taxon>Insecta</taxon>
        <taxon>Pterygota</taxon>
        <taxon>Neoptera</taxon>
        <taxon>Endopterygota</taxon>
        <taxon>Coleoptera</taxon>
        <taxon>Polyphaga</taxon>
        <taxon>Cucujiformia</taxon>
        <taxon>Coccinelloidea</taxon>
        <taxon>Coccinellidae</taxon>
        <taxon>Epilachninae</taxon>
        <taxon>Epilachnini</taxon>
        <taxon>Henosepilachna</taxon>
    </lineage>
</organism>
<dbReference type="Proteomes" id="UP001431783">
    <property type="component" value="Unassembled WGS sequence"/>
</dbReference>
<keyword evidence="2" id="KW-1185">Reference proteome</keyword>
<evidence type="ECO:0000313" key="2">
    <source>
        <dbReference type="Proteomes" id="UP001431783"/>
    </source>
</evidence>
<reference evidence="1 2" key="1">
    <citation type="submission" date="2023-03" db="EMBL/GenBank/DDBJ databases">
        <title>Genome insight into feeding habits of ladybird beetles.</title>
        <authorList>
            <person name="Li H.-S."/>
            <person name="Huang Y.-H."/>
            <person name="Pang H."/>
        </authorList>
    </citation>
    <scope>NUCLEOTIDE SEQUENCE [LARGE SCALE GENOMIC DNA]</scope>
    <source>
        <strain evidence="1">SYSU_2023b</strain>
        <tissue evidence="1">Whole body</tissue>
    </source>
</reference>
<dbReference type="AlphaFoldDB" id="A0AAW1VCQ3"/>
<name>A0AAW1VCQ3_9CUCU</name>